<sequence>MGYKATDIYIEKYYKFPSFLIHNSKYSKLKDSSKLAYMLFKNEFRRAFHEKWIDSDGMLYLEFTQSDLMEKLNCYQGKVKSILKELETFGLISIVQGEFNPKTKKNEKNKYYLLQPEITADDLFIQSVPKEREQSENTNIATITDESRDAEIARRDKISESVDNTGNAEIAHRKNSAENVDNTGNAEIAQDYYIKESLDTNRHNIDTEKDQLQDQLLLDNFETIMKDNSIATFVPDRVLSLIKTFSSSYSEAQKTVQTIHNAKAKAEKDAQTKIIFEDLDIYGLNAEQELYQTLLKAYQKQKTEKVENLQNLIFVYVKNWFMENPIAAKQQAESNEELPKIPLHDWLNEG</sequence>
<evidence type="ECO:0000259" key="1">
    <source>
        <dbReference type="Pfam" id="PF06970"/>
    </source>
</evidence>
<organism evidence="2 3">
    <name type="scientific">Enterococcus mundtii</name>
    <dbReference type="NCBI Taxonomy" id="53346"/>
    <lineage>
        <taxon>Bacteria</taxon>
        <taxon>Bacillati</taxon>
        <taxon>Bacillota</taxon>
        <taxon>Bacilli</taxon>
        <taxon>Lactobacillales</taxon>
        <taxon>Enterococcaceae</taxon>
        <taxon>Enterococcus</taxon>
    </lineage>
</organism>
<evidence type="ECO:0000313" key="2">
    <source>
        <dbReference type="EMBL" id="NMP59643.1"/>
    </source>
</evidence>
<evidence type="ECO:0000313" key="3">
    <source>
        <dbReference type="Proteomes" id="UP000557857"/>
    </source>
</evidence>
<dbReference type="EMBL" id="JABCAG010000067">
    <property type="protein sequence ID" value="NMP59643.1"/>
    <property type="molecule type" value="Genomic_DNA"/>
</dbReference>
<accession>A0A848N4C5</accession>
<dbReference type="Pfam" id="PF06970">
    <property type="entry name" value="RepA_N"/>
    <property type="match status" value="1"/>
</dbReference>
<reference evidence="2 3" key="1">
    <citation type="submission" date="2020-04" db="EMBL/GenBank/DDBJ databases">
        <authorList>
            <person name="Abaymova A."/>
            <person name="Teymurazov M."/>
            <person name="Tazyna O."/>
            <person name="Chatushin Y."/>
            <person name="Svetoch E."/>
            <person name="Pereligyn V."/>
            <person name="Pohylenko V."/>
            <person name="Platonov M."/>
            <person name="Kartsev N."/>
            <person name="Skryabin Y."/>
            <person name="Sizova A."/>
            <person name="Solomentsev V."/>
            <person name="Kislichkina A."/>
            <person name="Bogun A."/>
        </authorList>
    </citation>
    <scope>NUCLEOTIDE SEQUENCE [LARGE SCALE GENOMIC DNA]</scope>
    <source>
        <strain evidence="3">SCPM-O-B-8398 (E28)</strain>
    </source>
</reference>
<proteinExistence type="predicted"/>
<dbReference type="InterPro" id="IPR010724">
    <property type="entry name" value="RepA_N"/>
</dbReference>
<name>A0A848N4C5_ENTMU</name>
<gene>
    <name evidence="2" type="ORF">HI921_14445</name>
</gene>
<dbReference type="AlphaFoldDB" id="A0A848N4C5"/>
<dbReference type="Proteomes" id="UP000557857">
    <property type="component" value="Unassembled WGS sequence"/>
</dbReference>
<comment type="caution">
    <text evidence="2">The sequence shown here is derived from an EMBL/GenBank/DDBJ whole genome shotgun (WGS) entry which is preliminary data.</text>
</comment>
<protein>
    <submittedName>
        <fullName evidence="2">Replication protein RepA</fullName>
    </submittedName>
</protein>
<feature type="domain" description="Replication initiator A N-terminal" evidence="1">
    <location>
        <begin position="12"/>
        <end position="86"/>
    </location>
</feature>